<gene>
    <name evidence="1" type="ORF">Bpfe_022630</name>
</gene>
<dbReference type="AlphaFoldDB" id="A0AAD8B4S3"/>
<proteinExistence type="predicted"/>
<sequence>VNTVMGGRGVTILPSPRIASQMIIMDVLSYPGYSTFRQDDCLVTSYALRTVKRCCYPRAG</sequence>
<accession>A0AAD8B4S3</accession>
<reference evidence="1" key="1">
    <citation type="journal article" date="2023" name="PLoS Negl. Trop. Dis.">
        <title>A genome sequence for Biomphalaria pfeifferi, the major vector snail for the human-infecting parasite Schistosoma mansoni.</title>
        <authorList>
            <person name="Bu L."/>
            <person name="Lu L."/>
            <person name="Laidemitt M.R."/>
            <person name="Zhang S.M."/>
            <person name="Mutuku M."/>
            <person name="Mkoji G."/>
            <person name="Steinauer M."/>
            <person name="Loker E.S."/>
        </authorList>
    </citation>
    <scope>NUCLEOTIDE SEQUENCE</scope>
    <source>
        <strain evidence="1">KasaAsao</strain>
    </source>
</reference>
<evidence type="ECO:0000313" key="1">
    <source>
        <dbReference type="EMBL" id="KAK0048013.1"/>
    </source>
</evidence>
<dbReference type="EMBL" id="JASAOG010000143">
    <property type="protein sequence ID" value="KAK0048013.1"/>
    <property type="molecule type" value="Genomic_DNA"/>
</dbReference>
<keyword evidence="2" id="KW-1185">Reference proteome</keyword>
<reference evidence="1" key="2">
    <citation type="submission" date="2023-04" db="EMBL/GenBank/DDBJ databases">
        <authorList>
            <person name="Bu L."/>
            <person name="Lu L."/>
            <person name="Laidemitt M.R."/>
            <person name="Zhang S.M."/>
            <person name="Mutuku M."/>
            <person name="Mkoji G."/>
            <person name="Steinauer M."/>
            <person name="Loker E.S."/>
        </authorList>
    </citation>
    <scope>NUCLEOTIDE SEQUENCE</scope>
    <source>
        <strain evidence="1">KasaAsao</strain>
        <tissue evidence="1">Whole Snail</tissue>
    </source>
</reference>
<comment type="caution">
    <text evidence="1">The sequence shown here is derived from an EMBL/GenBank/DDBJ whole genome shotgun (WGS) entry which is preliminary data.</text>
</comment>
<protein>
    <submittedName>
        <fullName evidence="1">Uncharacterized protein</fullName>
    </submittedName>
</protein>
<name>A0AAD8B4S3_BIOPF</name>
<feature type="non-terminal residue" evidence="1">
    <location>
        <position position="60"/>
    </location>
</feature>
<feature type="non-terminal residue" evidence="1">
    <location>
        <position position="1"/>
    </location>
</feature>
<dbReference type="Proteomes" id="UP001233172">
    <property type="component" value="Unassembled WGS sequence"/>
</dbReference>
<organism evidence="1 2">
    <name type="scientific">Biomphalaria pfeifferi</name>
    <name type="common">Bloodfluke planorb</name>
    <name type="synonym">Freshwater snail</name>
    <dbReference type="NCBI Taxonomy" id="112525"/>
    <lineage>
        <taxon>Eukaryota</taxon>
        <taxon>Metazoa</taxon>
        <taxon>Spiralia</taxon>
        <taxon>Lophotrochozoa</taxon>
        <taxon>Mollusca</taxon>
        <taxon>Gastropoda</taxon>
        <taxon>Heterobranchia</taxon>
        <taxon>Euthyneura</taxon>
        <taxon>Panpulmonata</taxon>
        <taxon>Hygrophila</taxon>
        <taxon>Lymnaeoidea</taxon>
        <taxon>Planorbidae</taxon>
        <taxon>Biomphalaria</taxon>
    </lineage>
</organism>
<evidence type="ECO:0000313" key="2">
    <source>
        <dbReference type="Proteomes" id="UP001233172"/>
    </source>
</evidence>